<name>A0ABM7J6N8_9MYCO</name>
<accession>A0ABM7J6N8</accession>
<reference evidence="1 2" key="1">
    <citation type="journal article" date="2019" name="Emerg. Microbes Infect.">
        <title>Comprehensive subspecies identification of 175 nontuberculous mycobacteria species based on 7547 genomic profiles.</title>
        <authorList>
            <person name="Matsumoto Y."/>
            <person name="Kinjo T."/>
            <person name="Motooka D."/>
            <person name="Nabeya D."/>
            <person name="Jung N."/>
            <person name="Uechi K."/>
            <person name="Horii T."/>
            <person name="Iida T."/>
            <person name="Fujita J."/>
            <person name="Nakamura S."/>
        </authorList>
    </citation>
    <scope>NUCLEOTIDE SEQUENCE [LARGE SCALE GENOMIC DNA]</scope>
    <source>
        <strain evidence="1 2">JCM 17324</strain>
    </source>
</reference>
<sequence length="66" mass="7506">MQAKPCGEFRRIDRFVVLAYQLKNSLALPVLCCAMRPPGLDSDLLLAHPIRPLVRLPSSYFEDIIH</sequence>
<dbReference type="EMBL" id="AP022584">
    <property type="protein sequence ID" value="BBY09438.1"/>
    <property type="molecule type" value="Genomic_DNA"/>
</dbReference>
<dbReference type="Proteomes" id="UP000466831">
    <property type="component" value="Chromosome"/>
</dbReference>
<gene>
    <name evidence="1" type="ORF">MMARJ_01780</name>
</gene>
<evidence type="ECO:0000313" key="1">
    <source>
        <dbReference type="EMBL" id="BBY09438.1"/>
    </source>
</evidence>
<proteinExistence type="predicted"/>
<evidence type="ECO:0000313" key="2">
    <source>
        <dbReference type="Proteomes" id="UP000466831"/>
    </source>
</evidence>
<keyword evidence="2" id="KW-1185">Reference proteome</keyword>
<organism evidence="1 2">
    <name type="scientific">Mycobacterium marseillense</name>
    <dbReference type="NCBI Taxonomy" id="701042"/>
    <lineage>
        <taxon>Bacteria</taxon>
        <taxon>Bacillati</taxon>
        <taxon>Actinomycetota</taxon>
        <taxon>Actinomycetes</taxon>
        <taxon>Mycobacteriales</taxon>
        <taxon>Mycobacteriaceae</taxon>
        <taxon>Mycobacterium</taxon>
        <taxon>Mycobacterium avium complex (MAC)</taxon>
    </lineage>
</organism>
<protein>
    <submittedName>
        <fullName evidence="1">Uncharacterized protein</fullName>
    </submittedName>
</protein>